<dbReference type="Gene3D" id="3.40.50.150">
    <property type="entry name" value="Vaccinia Virus protein VP39"/>
    <property type="match status" value="1"/>
</dbReference>
<gene>
    <name evidence="3" type="primary">A-SAM</name>
</gene>
<evidence type="ECO:0000313" key="3">
    <source>
        <dbReference type="EMBL" id="SMH70188.1"/>
    </source>
</evidence>
<organism evidence="3">
    <name type="scientific">Arthrospira sp. SRM16</name>
    <dbReference type="NCBI Taxonomy" id="1929211"/>
    <lineage>
        <taxon>Bacteria</taxon>
        <taxon>Bacillati</taxon>
        <taxon>Cyanobacteriota</taxon>
        <taxon>Cyanophyceae</taxon>
        <taxon>Oscillatoriophycideae</taxon>
        <taxon>Oscillatoriales</taxon>
        <taxon>Microcoleaceae</taxon>
        <taxon>Arthrospira</taxon>
    </lineage>
</organism>
<dbReference type="AlphaFoldDB" id="A0A4D8TQ14"/>
<dbReference type="GO" id="GO:0008168">
    <property type="term" value="F:methyltransferase activity"/>
    <property type="evidence" value="ECO:0007669"/>
    <property type="project" value="UniProtKB-KW"/>
</dbReference>
<sequence length="245" mass="28801">MMNEIFWEIHRDLLRESPGGDEYTRQGFRMLPSLSKRKILDIGCGPGSSTLELARLTDGEITAIDIHQPYLDSLKQKAIAEGFGERITCLNQSMSSLNFPPSSFDIIWAEGSIYIMGFETGLKQLKSYLKSGGYMMVSELVWLRDNPPSEVYDFWQADYPAMKNLWELSEIIANCGYEIINQFTLPERGWLNYYNPLEERINHLYRIYQDNQEGLKILDMEKREVEIYREYHEWYGYEFFILHNP</sequence>
<dbReference type="PANTHER" id="PTHR43861">
    <property type="entry name" value="TRANS-ACONITATE 2-METHYLTRANSFERASE-RELATED"/>
    <property type="match status" value="1"/>
</dbReference>
<dbReference type="SUPFAM" id="SSF53335">
    <property type="entry name" value="S-adenosyl-L-methionine-dependent methyltransferases"/>
    <property type="match status" value="1"/>
</dbReference>
<dbReference type="GO" id="GO:0032259">
    <property type="term" value="P:methylation"/>
    <property type="evidence" value="ECO:0007669"/>
    <property type="project" value="UniProtKB-KW"/>
</dbReference>
<keyword evidence="1 3" id="KW-0808">Transferase</keyword>
<accession>A0A4D8TQ14</accession>
<reference evidence="3" key="2">
    <citation type="submission" date="2019-04" db="EMBL/GenBank/DDBJ databases">
        <title>Arthrospira Metabolic genes.</title>
        <authorList>
            <person name="Venkatesh K."/>
            <person name="Anbazahan S."/>
            <person name="Faizal N."/>
            <person name="Arockiaraj J."/>
        </authorList>
    </citation>
    <scope>NUCLEOTIDE SEQUENCE</scope>
    <source>
        <strain evidence="3">SRM16</strain>
    </source>
</reference>
<feature type="domain" description="Methyltransferase" evidence="2">
    <location>
        <begin position="39"/>
        <end position="133"/>
    </location>
</feature>
<evidence type="ECO:0000256" key="1">
    <source>
        <dbReference type="ARBA" id="ARBA00022679"/>
    </source>
</evidence>
<name>A0A4D8TQ14_9CYAN</name>
<dbReference type="InterPro" id="IPR029063">
    <property type="entry name" value="SAM-dependent_MTases_sf"/>
</dbReference>
<dbReference type="CDD" id="cd02440">
    <property type="entry name" value="AdoMet_MTases"/>
    <property type="match status" value="1"/>
</dbReference>
<reference evidence="3" key="1">
    <citation type="submission" date="2017-04" db="EMBL/GenBank/DDBJ databases">
        <authorList>
            <person name="Kumaresan V."/>
        </authorList>
    </citation>
    <scope>NUCLEOTIDE SEQUENCE</scope>
    <source>
        <strain evidence="3">SRM16</strain>
    </source>
</reference>
<dbReference type="Pfam" id="PF13649">
    <property type="entry name" value="Methyltransf_25"/>
    <property type="match status" value="1"/>
</dbReference>
<protein>
    <submittedName>
        <fullName evidence="3">S-Adenosylmethionine-dependent Methyltransferases</fullName>
    </submittedName>
</protein>
<evidence type="ECO:0000259" key="2">
    <source>
        <dbReference type="Pfam" id="PF13649"/>
    </source>
</evidence>
<dbReference type="EMBL" id="LT841351">
    <property type="protein sequence ID" value="SMH70188.1"/>
    <property type="molecule type" value="mRNA"/>
</dbReference>
<dbReference type="InterPro" id="IPR041698">
    <property type="entry name" value="Methyltransf_25"/>
</dbReference>
<proteinExistence type="evidence at transcript level"/>
<keyword evidence="3" id="KW-0489">Methyltransferase</keyword>